<evidence type="ECO:0000256" key="1">
    <source>
        <dbReference type="ARBA" id="ARBA00006484"/>
    </source>
</evidence>
<gene>
    <name evidence="4" type="ORF">PCAMFM013_S002g000744</name>
</gene>
<dbReference type="GO" id="GO:0016491">
    <property type="term" value="F:oxidoreductase activity"/>
    <property type="evidence" value="ECO:0007669"/>
    <property type="project" value="UniProtKB-KW"/>
</dbReference>
<evidence type="ECO:0000313" key="5">
    <source>
        <dbReference type="Proteomes" id="UP000053732"/>
    </source>
</evidence>
<accession>A0A0G4NY22</accession>
<keyword evidence="5" id="KW-1185">Reference proteome</keyword>
<dbReference type="Pfam" id="PF13561">
    <property type="entry name" value="adh_short_C2"/>
    <property type="match status" value="1"/>
</dbReference>
<dbReference type="InterPro" id="IPR036291">
    <property type="entry name" value="NAD(P)-bd_dom_sf"/>
</dbReference>
<name>A0A0G4NY22_PENC3</name>
<dbReference type="FunFam" id="3.40.50.720:FF:000084">
    <property type="entry name" value="Short-chain dehydrogenase reductase"/>
    <property type="match status" value="1"/>
</dbReference>
<dbReference type="STRING" id="1429867.A0A0G4NY22"/>
<dbReference type="PANTHER" id="PTHR43618:SF13">
    <property type="entry name" value="CHAIN DEHYDROGENASE, PUTATIVE (AFU_ORTHOLOGUE AFUA_1G17650)-RELATED"/>
    <property type="match status" value="1"/>
</dbReference>
<dbReference type="InterPro" id="IPR052178">
    <property type="entry name" value="Sec_Metab_Biosynth_SDR"/>
</dbReference>
<protein>
    <submittedName>
        <fullName evidence="4">Short-chain dehydrogenase/reductase SDR</fullName>
    </submittedName>
</protein>
<reference evidence="4 5" key="1">
    <citation type="journal article" date="2014" name="Nat. Commun.">
        <title>Multiple recent horizontal transfers of a large genomic region in cheese making fungi.</title>
        <authorList>
            <person name="Cheeseman K."/>
            <person name="Ropars J."/>
            <person name="Renault P."/>
            <person name="Dupont J."/>
            <person name="Gouzy J."/>
            <person name="Branca A."/>
            <person name="Abraham A.L."/>
            <person name="Ceppi M."/>
            <person name="Conseiller E."/>
            <person name="Debuchy R."/>
            <person name="Malagnac F."/>
            <person name="Goarin A."/>
            <person name="Silar P."/>
            <person name="Lacoste S."/>
            <person name="Sallet E."/>
            <person name="Bensimon A."/>
            <person name="Giraud T."/>
            <person name="Brygoo Y."/>
        </authorList>
    </citation>
    <scope>NUCLEOTIDE SEQUENCE [LARGE SCALE GENOMIC DNA]</scope>
    <source>
        <strain evidence="5">FM 013</strain>
    </source>
</reference>
<dbReference type="SUPFAM" id="SSF51735">
    <property type="entry name" value="NAD(P)-binding Rossmann-fold domains"/>
    <property type="match status" value="1"/>
</dbReference>
<dbReference type="PRINTS" id="PR00081">
    <property type="entry name" value="GDHRDH"/>
</dbReference>
<dbReference type="PANTHER" id="PTHR43618">
    <property type="entry name" value="7-ALPHA-HYDROXYSTEROID DEHYDROGENASE"/>
    <property type="match status" value="1"/>
</dbReference>
<dbReference type="Proteomes" id="UP000053732">
    <property type="component" value="Unassembled WGS sequence"/>
</dbReference>
<dbReference type="InterPro" id="IPR020904">
    <property type="entry name" value="Sc_DH/Rdtase_CS"/>
</dbReference>
<dbReference type="CDD" id="cd05233">
    <property type="entry name" value="SDR_c"/>
    <property type="match status" value="1"/>
</dbReference>
<dbReference type="Gene3D" id="3.40.50.720">
    <property type="entry name" value="NAD(P)-binding Rossmann-like Domain"/>
    <property type="match status" value="1"/>
</dbReference>
<dbReference type="InterPro" id="IPR002347">
    <property type="entry name" value="SDR_fam"/>
</dbReference>
<sequence>MWVFKCELMSRALAFVGGKAPGWWSRTPSASALRRPGRTTSFYSLTLWRNVAIMSFPKVALVTGASRGVGAAVARALAAQGNTRIVINYHNNATAANQLITELSELQSQSSDGTVDKQSPWFTAIQADIASQAEMTRLVQQTVDRMGRLDVVVSNVGWTRMTDFMKLEDADNEADWDRCFDVNVKSHFRLFRACQPHLESSEGVFIATASVAGVKPSGSSLAYAVTKAALIHLVKSLAVIAGPKIRVNSVAPGVLMTDWGQGFPAEKIQAVQEKNVLKRLATPEDVAEHVKLLSMSRSITGMNAVIDAGFSL</sequence>
<dbReference type="AlphaFoldDB" id="A0A0G4NY22"/>
<comment type="similarity">
    <text evidence="1">Belongs to the short-chain dehydrogenases/reductases (SDR) family.</text>
</comment>
<organism evidence="4 5">
    <name type="scientific">Penicillium camemberti (strain FM 013)</name>
    <dbReference type="NCBI Taxonomy" id="1429867"/>
    <lineage>
        <taxon>Eukaryota</taxon>
        <taxon>Fungi</taxon>
        <taxon>Dikarya</taxon>
        <taxon>Ascomycota</taxon>
        <taxon>Pezizomycotina</taxon>
        <taxon>Eurotiomycetes</taxon>
        <taxon>Eurotiomycetidae</taxon>
        <taxon>Eurotiales</taxon>
        <taxon>Aspergillaceae</taxon>
        <taxon>Penicillium</taxon>
    </lineage>
</organism>
<evidence type="ECO:0000256" key="2">
    <source>
        <dbReference type="ARBA" id="ARBA00022857"/>
    </source>
</evidence>
<dbReference type="EMBL" id="HG793135">
    <property type="protein sequence ID" value="CRL18874.1"/>
    <property type="molecule type" value="Genomic_DNA"/>
</dbReference>
<keyword evidence="3" id="KW-0560">Oxidoreductase</keyword>
<proteinExistence type="inferred from homology"/>
<dbReference type="PROSITE" id="PS00061">
    <property type="entry name" value="ADH_SHORT"/>
    <property type="match status" value="1"/>
</dbReference>
<evidence type="ECO:0000313" key="4">
    <source>
        <dbReference type="EMBL" id="CRL18874.1"/>
    </source>
</evidence>
<keyword evidence="2" id="KW-0521">NADP</keyword>
<evidence type="ECO:0000256" key="3">
    <source>
        <dbReference type="ARBA" id="ARBA00023002"/>
    </source>
</evidence>